<gene>
    <name evidence="16" type="primary">LOC117648011</name>
</gene>
<feature type="compositionally biased region" description="Low complexity" evidence="13">
    <location>
        <begin position="399"/>
        <end position="410"/>
    </location>
</feature>
<evidence type="ECO:0000256" key="1">
    <source>
        <dbReference type="ARBA" id="ARBA00004232"/>
    </source>
</evidence>
<dbReference type="GO" id="GO:0031965">
    <property type="term" value="C:nuclear membrane"/>
    <property type="evidence" value="ECO:0007669"/>
    <property type="project" value="UniProtKB-SubCell"/>
</dbReference>
<accession>A0A6P8Z0J9</accession>
<evidence type="ECO:0000256" key="6">
    <source>
        <dbReference type="ARBA" id="ARBA00022816"/>
    </source>
</evidence>
<feature type="transmembrane region" description="Helical" evidence="14">
    <location>
        <begin position="67"/>
        <end position="86"/>
    </location>
</feature>
<dbReference type="PANTHER" id="PTHR13269">
    <property type="entry name" value="NUCLEOPORIN NDC1"/>
    <property type="match status" value="1"/>
</dbReference>
<organism evidence="16">
    <name type="scientific">Thrips palmi</name>
    <name type="common">Melon thrips</name>
    <dbReference type="NCBI Taxonomy" id="161013"/>
    <lineage>
        <taxon>Eukaryota</taxon>
        <taxon>Metazoa</taxon>
        <taxon>Ecdysozoa</taxon>
        <taxon>Arthropoda</taxon>
        <taxon>Hexapoda</taxon>
        <taxon>Insecta</taxon>
        <taxon>Pterygota</taxon>
        <taxon>Neoptera</taxon>
        <taxon>Paraneoptera</taxon>
        <taxon>Thysanoptera</taxon>
        <taxon>Terebrantia</taxon>
        <taxon>Thripoidea</taxon>
        <taxon>Thripidae</taxon>
        <taxon>Thrips</taxon>
    </lineage>
</organism>
<evidence type="ECO:0000256" key="4">
    <source>
        <dbReference type="ARBA" id="ARBA00022448"/>
    </source>
</evidence>
<dbReference type="GO" id="GO:0070762">
    <property type="term" value="C:nuclear pore transmembrane ring"/>
    <property type="evidence" value="ECO:0007669"/>
    <property type="project" value="TreeGrafter"/>
</dbReference>
<feature type="transmembrane region" description="Helical" evidence="14">
    <location>
        <begin position="114"/>
        <end position="135"/>
    </location>
</feature>
<proteinExistence type="inferred from homology"/>
<dbReference type="Pfam" id="PF09531">
    <property type="entry name" value="Ndc1_Nup"/>
    <property type="match status" value="1"/>
</dbReference>
<feature type="transmembrane region" description="Helical" evidence="14">
    <location>
        <begin position="213"/>
        <end position="230"/>
    </location>
</feature>
<protein>
    <submittedName>
        <fullName evidence="16">Nucleoporin Ndc1</fullName>
    </submittedName>
</protein>
<evidence type="ECO:0000256" key="2">
    <source>
        <dbReference type="ARBA" id="ARBA00004567"/>
    </source>
</evidence>
<feature type="transmembrane region" description="Helical" evidence="14">
    <location>
        <begin position="250"/>
        <end position="271"/>
    </location>
</feature>
<keyword evidence="7" id="KW-0653">Protein transport</keyword>
<keyword evidence="4" id="KW-0813">Transport</keyword>
<keyword evidence="12" id="KW-0539">Nucleus</keyword>
<evidence type="ECO:0000256" key="10">
    <source>
        <dbReference type="ARBA" id="ARBA00023132"/>
    </source>
</evidence>
<dbReference type="GeneID" id="117648011"/>
<feature type="region of interest" description="Disordered" evidence="13">
    <location>
        <begin position="379"/>
        <end position="410"/>
    </location>
</feature>
<dbReference type="AlphaFoldDB" id="A0A6P8Z0J9"/>
<dbReference type="InParanoid" id="A0A6P8Z0J9"/>
<evidence type="ECO:0000256" key="3">
    <source>
        <dbReference type="ARBA" id="ARBA00005760"/>
    </source>
</evidence>
<dbReference type="InterPro" id="IPR019049">
    <property type="entry name" value="Nucleoporin_prot_Ndc1/Nup"/>
</dbReference>
<keyword evidence="9" id="KW-0811">Translocation</keyword>
<keyword evidence="6" id="KW-0509">mRNA transport</keyword>
<evidence type="ECO:0000256" key="11">
    <source>
        <dbReference type="ARBA" id="ARBA00023136"/>
    </source>
</evidence>
<comment type="subcellular location">
    <subcellularLocation>
        <location evidence="1">Nucleus membrane</location>
        <topology evidence="1">Multi-pass membrane protein</topology>
    </subcellularLocation>
    <subcellularLocation>
        <location evidence="2">Nucleus</location>
        <location evidence="2">Nuclear pore complex</location>
    </subcellularLocation>
</comment>
<comment type="similarity">
    <text evidence="3">Belongs to the NDC1 family.</text>
</comment>
<feature type="transmembrane region" description="Helical" evidence="14">
    <location>
        <begin position="27"/>
        <end position="46"/>
    </location>
</feature>
<evidence type="ECO:0000256" key="9">
    <source>
        <dbReference type="ARBA" id="ARBA00023010"/>
    </source>
</evidence>
<evidence type="ECO:0000256" key="7">
    <source>
        <dbReference type="ARBA" id="ARBA00022927"/>
    </source>
</evidence>
<reference evidence="16" key="1">
    <citation type="submission" date="2025-08" db="UniProtKB">
        <authorList>
            <consortium name="RefSeq"/>
        </authorList>
    </citation>
    <scope>IDENTIFICATION</scope>
    <source>
        <tissue evidence="16">Total insect</tissue>
    </source>
</reference>
<dbReference type="FunCoup" id="A0A6P8Z0J9">
    <property type="interactions" value="1701"/>
</dbReference>
<dbReference type="GO" id="GO:0015031">
    <property type="term" value="P:protein transport"/>
    <property type="evidence" value="ECO:0007669"/>
    <property type="project" value="UniProtKB-KW"/>
</dbReference>
<dbReference type="Proteomes" id="UP000515158">
    <property type="component" value="Unplaced"/>
</dbReference>
<evidence type="ECO:0000256" key="12">
    <source>
        <dbReference type="ARBA" id="ARBA00023242"/>
    </source>
</evidence>
<keyword evidence="15" id="KW-1185">Reference proteome</keyword>
<dbReference type="RefSeq" id="XP_034245983.1">
    <property type="nucleotide sequence ID" value="XM_034390092.1"/>
</dbReference>
<keyword evidence="8 14" id="KW-1133">Transmembrane helix</keyword>
<evidence type="ECO:0000313" key="16">
    <source>
        <dbReference type="RefSeq" id="XP_034245983.1"/>
    </source>
</evidence>
<keyword evidence="11 14" id="KW-0472">Membrane</keyword>
<evidence type="ECO:0000256" key="14">
    <source>
        <dbReference type="SAM" id="Phobius"/>
    </source>
</evidence>
<dbReference type="GO" id="GO:0030674">
    <property type="term" value="F:protein-macromolecule adaptor activity"/>
    <property type="evidence" value="ECO:0007669"/>
    <property type="project" value="TreeGrafter"/>
</dbReference>
<evidence type="ECO:0000256" key="5">
    <source>
        <dbReference type="ARBA" id="ARBA00022692"/>
    </source>
</evidence>
<sequence>MSTSTGNDAAIKGKYAREIFVSRMLKAILWSIVLQCVYVSHVLFLMNTDILHPLQWIKNAYTSISSIGTWFYLLPLGVMTFAQGVLMSKDLMTEASCVRTRFGILCSAFQPRNVVMAVLNMVFGAMIVSYYSALLGDETNILSRKCGSEHGKCLNERNLYLLSCGIWIGFYAATKRQIWEVRCVMFPMVQQLKSSQVKMRLGQSVLQSFKEAVLPYIYFCILYWWCGGYLREHLSGFIGLPIDEDSAIPVFFWMKPFLTLRCLLFSAIIILTGRTMEMLFQVFLTERCHFPITDTSGDQVTLNDVLVSPLPLMKRLGYLDLLHIAERDTARQAELFSLSLPGGHPHNWNGVVTEVLRALDSFSSGLSVAVCDINRASNGPLLPSSPQKSKKLNESCIAPTSPVLSSPTSPSLRMRNMSIYQANDLNTSVAGNSMLYTTDSVQSRQKKDLDLMAASKQQLNNALQWIRRKPGINLLFGEMEDANARHLLLHSQHLSWGAQALAHLSAASLKRDIYGVVQKDLPAIIKSLVQLKNVLERLPLHHHKRALRPGSLDLRLKAALTSAVKRSLYILCSAFGPYLTELPLSEDLRQVLSNYVTYKEG</sequence>
<evidence type="ECO:0000256" key="8">
    <source>
        <dbReference type="ARBA" id="ARBA00022989"/>
    </source>
</evidence>
<keyword evidence="10" id="KW-0906">Nuclear pore complex</keyword>
<dbReference type="GO" id="GO:0006999">
    <property type="term" value="P:nuclear pore organization"/>
    <property type="evidence" value="ECO:0007669"/>
    <property type="project" value="TreeGrafter"/>
</dbReference>
<dbReference type="CTD" id="55706"/>
<dbReference type="GO" id="GO:0051028">
    <property type="term" value="P:mRNA transport"/>
    <property type="evidence" value="ECO:0007669"/>
    <property type="project" value="UniProtKB-KW"/>
</dbReference>
<dbReference type="KEGG" id="tpal:117648011"/>
<evidence type="ECO:0000256" key="13">
    <source>
        <dbReference type="SAM" id="MobiDB-lite"/>
    </source>
</evidence>
<evidence type="ECO:0000313" key="15">
    <source>
        <dbReference type="Proteomes" id="UP000515158"/>
    </source>
</evidence>
<dbReference type="OrthoDB" id="67850at2759"/>
<keyword evidence="5 14" id="KW-0812">Transmembrane</keyword>
<dbReference type="PANTHER" id="PTHR13269:SF6">
    <property type="entry name" value="NUCLEOPORIN NDC1"/>
    <property type="match status" value="1"/>
</dbReference>
<name>A0A6P8Z0J9_THRPL</name>